<proteinExistence type="predicted"/>
<dbReference type="Pfam" id="PF14420">
    <property type="entry name" value="Clr5"/>
    <property type="match status" value="1"/>
</dbReference>
<feature type="region of interest" description="Disordered" evidence="1">
    <location>
        <begin position="65"/>
        <end position="114"/>
    </location>
</feature>
<dbReference type="Proteomes" id="UP000094444">
    <property type="component" value="Unassembled WGS sequence"/>
</dbReference>
<evidence type="ECO:0000256" key="1">
    <source>
        <dbReference type="SAM" id="MobiDB-lite"/>
    </source>
</evidence>
<dbReference type="InParanoid" id="A0A2P5ICR6"/>
<dbReference type="PANTHER" id="PTHR38788">
    <property type="entry name" value="CLR5 DOMAIN-CONTAINING PROTEIN"/>
    <property type="match status" value="1"/>
</dbReference>
<evidence type="ECO:0000313" key="3">
    <source>
        <dbReference type="EMBL" id="POS80314.1"/>
    </source>
</evidence>
<accession>A0A2P5ICR6</accession>
<dbReference type="PANTHER" id="PTHR38788:SF3">
    <property type="entry name" value="CLR5 DOMAIN-CONTAINING PROTEIN"/>
    <property type="match status" value="1"/>
</dbReference>
<dbReference type="STRING" id="158607.A0A2P5ICR6"/>
<feature type="region of interest" description="Disordered" evidence="1">
    <location>
        <begin position="133"/>
        <end position="180"/>
    </location>
</feature>
<dbReference type="OrthoDB" id="4115389at2759"/>
<dbReference type="AlphaFoldDB" id="A0A2P5ICR6"/>
<organism evidence="3 4">
    <name type="scientific">Diaporthe helianthi</name>
    <dbReference type="NCBI Taxonomy" id="158607"/>
    <lineage>
        <taxon>Eukaryota</taxon>
        <taxon>Fungi</taxon>
        <taxon>Dikarya</taxon>
        <taxon>Ascomycota</taxon>
        <taxon>Pezizomycotina</taxon>
        <taxon>Sordariomycetes</taxon>
        <taxon>Sordariomycetidae</taxon>
        <taxon>Diaporthales</taxon>
        <taxon>Diaporthaceae</taxon>
        <taxon>Diaporthe</taxon>
    </lineage>
</organism>
<comment type="caution">
    <text evidence="3">The sequence shown here is derived from an EMBL/GenBank/DDBJ whole genome shotgun (WGS) entry which is preliminary data.</text>
</comment>
<evidence type="ECO:0000259" key="2">
    <source>
        <dbReference type="Pfam" id="PF14420"/>
    </source>
</evidence>
<name>A0A2P5ICR6_DIAHE</name>
<feature type="domain" description="Clr5" evidence="2">
    <location>
        <begin position="15"/>
        <end position="65"/>
    </location>
</feature>
<reference evidence="3" key="1">
    <citation type="submission" date="2017-09" db="EMBL/GenBank/DDBJ databases">
        <title>Polyketide synthases of a Diaporthe helianthi virulent isolate.</title>
        <authorList>
            <person name="Baroncelli R."/>
        </authorList>
    </citation>
    <scope>NUCLEOTIDE SEQUENCE [LARGE SCALE GENOMIC DNA]</scope>
    <source>
        <strain evidence="3">7/96</strain>
    </source>
</reference>
<sequence>MSSQSPRRHWAESGDWEPVRPLITRMYKVEGRSLKEVMSVMEAQYQFLATPKMYKKRIKDWAIDKNLRSERPHAASSSPRTKQQRHLPSESQSSSATSPAVGAQEPSLSAVDSSSGSLVHNFQYGTRPPAEGAAWSGYHTPGTIVPSQQGGGQHWAVPSQSNSSPQSRQCSGQAGTSPSLSSIRDRFLAASDAIARHDIAVLFEILNPAYEAISTVPETETTQLLAVIGDLFRILSRRPNHQDVLRQLLQYVFALVPDSWRQNEFLSTDSRVLALLGRSGYAFTSHMPLDTAGGINSGSTMPTYSYGYYGQPQALDRPREAGH</sequence>
<feature type="compositionally biased region" description="Low complexity" evidence="1">
    <location>
        <begin position="159"/>
        <end position="171"/>
    </location>
</feature>
<keyword evidence="4" id="KW-1185">Reference proteome</keyword>
<gene>
    <name evidence="3" type="ORF">DHEL01_v201297</name>
</gene>
<protein>
    <recommendedName>
        <fullName evidence="2">Clr5 domain-containing protein</fullName>
    </recommendedName>
</protein>
<dbReference type="EMBL" id="MAVT02000058">
    <property type="protein sequence ID" value="POS80314.1"/>
    <property type="molecule type" value="Genomic_DNA"/>
</dbReference>
<feature type="compositionally biased region" description="Low complexity" evidence="1">
    <location>
        <begin position="89"/>
        <end position="98"/>
    </location>
</feature>
<dbReference type="InterPro" id="IPR025676">
    <property type="entry name" value="Clr5_dom"/>
</dbReference>
<evidence type="ECO:0000313" key="4">
    <source>
        <dbReference type="Proteomes" id="UP000094444"/>
    </source>
</evidence>